<dbReference type="PANTHER" id="PTHR11803">
    <property type="entry name" value="2-IMINOBUTANOATE/2-IMINOPROPANOATE DEAMINASE RIDA"/>
    <property type="match status" value="1"/>
</dbReference>
<dbReference type="RefSeq" id="WP_100162573.1">
    <property type="nucleotide sequence ID" value="NZ_PGTB01000036.1"/>
</dbReference>
<proteinExistence type="inferred from homology"/>
<name>A0A2M8J1F8_9RHOB</name>
<dbReference type="CDD" id="cd02198">
    <property type="entry name" value="YjgH_like"/>
    <property type="match status" value="1"/>
</dbReference>
<evidence type="ECO:0000313" key="3">
    <source>
        <dbReference type="Proteomes" id="UP000231553"/>
    </source>
</evidence>
<dbReference type="InterPro" id="IPR006175">
    <property type="entry name" value="YjgF/YER057c/UK114"/>
</dbReference>
<dbReference type="GO" id="GO:0005829">
    <property type="term" value="C:cytosol"/>
    <property type="evidence" value="ECO:0007669"/>
    <property type="project" value="TreeGrafter"/>
</dbReference>
<dbReference type="AlphaFoldDB" id="A0A2M8J1F8"/>
<dbReference type="InterPro" id="IPR035959">
    <property type="entry name" value="RutC-like_sf"/>
</dbReference>
<organism evidence="2 3">
    <name type="scientific">Pseudooceanicola lipolyticus</name>
    <dbReference type="NCBI Taxonomy" id="2029104"/>
    <lineage>
        <taxon>Bacteria</taxon>
        <taxon>Pseudomonadati</taxon>
        <taxon>Pseudomonadota</taxon>
        <taxon>Alphaproteobacteria</taxon>
        <taxon>Rhodobacterales</taxon>
        <taxon>Paracoccaceae</taxon>
        <taxon>Pseudooceanicola</taxon>
    </lineage>
</organism>
<dbReference type="GO" id="GO:0019239">
    <property type="term" value="F:deaminase activity"/>
    <property type="evidence" value="ECO:0007669"/>
    <property type="project" value="TreeGrafter"/>
</dbReference>
<dbReference type="SUPFAM" id="SSF55298">
    <property type="entry name" value="YjgF-like"/>
    <property type="match status" value="1"/>
</dbReference>
<dbReference type="PANTHER" id="PTHR11803:SF58">
    <property type="entry name" value="PROTEIN HMF1-RELATED"/>
    <property type="match status" value="1"/>
</dbReference>
<dbReference type="InterPro" id="IPR038743">
    <property type="entry name" value="YjgH-like"/>
</dbReference>
<dbReference type="Proteomes" id="UP000231553">
    <property type="component" value="Unassembled WGS sequence"/>
</dbReference>
<evidence type="ECO:0000256" key="1">
    <source>
        <dbReference type="ARBA" id="ARBA00010552"/>
    </source>
</evidence>
<dbReference type="OrthoDB" id="583118at2"/>
<gene>
    <name evidence="2" type="ORF">CVM52_11145</name>
</gene>
<comment type="similarity">
    <text evidence="1">Belongs to the RutC family.</text>
</comment>
<keyword evidence="3" id="KW-1185">Reference proteome</keyword>
<dbReference type="EMBL" id="PGTB01000036">
    <property type="protein sequence ID" value="PJE36611.1"/>
    <property type="molecule type" value="Genomic_DNA"/>
</dbReference>
<reference evidence="2 3" key="1">
    <citation type="journal article" date="2018" name="Int. J. Syst. Evol. Microbiol.">
        <title>Pseudooceanicola lipolyticus sp. nov., a marine alphaproteobacterium, reclassification of Oceanicola flagellatus as Pseudooceanicola flagellatus comb. nov. and emended description of the genus Pseudooceanicola.</title>
        <authorList>
            <person name="Huang M.-M."/>
            <person name="Guo L.-L."/>
            <person name="Wu Y.-H."/>
            <person name="Lai Q.-L."/>
            <person name="Shao Z.-Z."/>
            <person name="Wang C.-S."/>
            <person name="Wu M."/>
            <person name="Xu X.-W."/>
        </authorList>
    </citation>
    <scope>NUCLEOTIDE SEQUENCE [LARGE SCALE GENOMIC DNA]</scope>
    <source>
        <strain evidence="2 3">157</strain>
    </source>
</reference>
<evidence type="ECO:0000313" key="2">
    <source>
        <dbReference type="EMBL" id="PJE36611.1"/>
    </source>
</evidence>
<dbReference type="Gene3D" id="3.30.1330.40">
    <property type="entry name" value="RutC-like"/>
    <property type="match status" value="1"/>
</dbReference>
<comment type="caution">
    <text evidence="2">The sequence shown here is derived from an EMBL/GenBank/DDBJ whole genome shotgun (WGS) entry which is preliminary data.</text>
</comment>
<accession>A0A2M8J1F8</accession>
<protein>
    <submittedName>
        <fullName evidence="2">RidA family protein</fullName>
    </submittedName>
</protein>
<dbReference type="Pfam" id="PF01042">
    <property type="entry name" value="Ribonuc_L-PSP"/>
    <property type="match status" value="1"/>
</dbReference>
<sequence length="156" mass="16477">MTATRIIPPALQGVYDSWHFAPAVISRGLIFCSGIIGTSPDGAPPDLGAGLEGARRTTETGTAEIAALQAVRDPEAQFATAFEALRAILTEAGADLSDLVEITTYHVDMRTHMAAFTRVKDRYLSPPYPAWTAIGVAELAVPGGLMEIRAVAELPA</sequence>